<evidence type="ECO:0000256" key="2">
    <source>
        <dbReference type="SAM" id="Phobius"/>
    </source>
</evidence>
<proteinExistence type="predicted"/>
<evidence type="ECO:0000259" key="3">
    <source>
        <dbReference type="Pfam" id="PF18915"/>
    </source>
</evidence>
<keyword evidence="5" id="KW-1185">Reference proteome</keyword>
<name>A0ABX1RMM8_9PSEU</name>
<feature type="compositionally biased region" description="Polar residues" evidence="1">
    <location>
        <begin position="394"/>
        <end position="411"/>
    </location>
</feature>
<dbReference type="InterPro" id="IPR043725">
    <property type="entry name" value="DUF5667"/>
</dbReference>
<feature type="compositionally biased region" description="Polar residues" evidence="1">
    <location>
        <begin position="448"/>
        <end position="460"/>
    </location>
</feature>
<comment type="caution">
    <text evidence="4">The sequence shown here is derived from an EMBL/GenBank/DDBJ whole genome shotgun (WGS) entry which is preliminary data.</text>
</comment>
<feature type="region of interest" description="Disordered" evidence="1">
    <location>
        <begin position="121"/>
        <end position="177"/>
    </location>
</feature>
<feature type="compositionally biased region" description="Low complexity" evidence="1">
    <location>
        <begin position="128"/>
        <end position="147"/>
    </location>
</feature>
<keyword evidence="2" id="KW-0812">Transmembrane</keyword>
<evidence type="ECO:0000256" key="1">
    <source>
        <dbReference type="SAM" id="MobiDB-lite"/>
    </source>
</evidence>
<feature type="region of interest" description="Disordered" evidence="1">
    <location>
        <begin position="65"/>
        <end position="89"/>
    </location>
</feature>
<evidence type="ECO:0000313" key="5">
    <source>
        <dbReference type="Proteomes" id="UP001296706"/>
    </source>
</evidence>
<dbReference type="Proteomes" id="UP001296706">
    <property type="component" value="Unassembled WGS sequence"/>
</dbReference>
<organism evidence="4 5">
    <name type="scientific">Pseudonocardia xinjiangensis</name>
    <dbReference type="NCBI Taxonomy" id="75289"/>
    <lineage>
        <taxon>Bacteria</taxon>
        <taxon>Bacillati</taxon>
        <taxon>Actinomycetota</taxon>
        <taxon>Actinomycetes</taxon>
        <taxon>Pseudonocardiales</taxon>
        <taxon>Pseudonocardiaceae</taxon>
        <taxon>Pseudonocardia</taxon>
    </lineage>
</organism>
<protein>
    <recommendedName>
        <fullName evidence="3">DUF5667 domain-containing protein</fullName>
    </recommendedName>
</protein>
<gene>
    <name evidence="4" type="ORF">HF577_29575</name>
</gene>
<dbReference type="Pfam" id="PF18915">
    <property type="entry name" value="DUF5667"/>
    <property type="match status" value="1"/>
</dbReference>
<feature type="domain" description="DUF5667" evidence="3">
    <location>
        <begin position="206"/>
        <end position="257"/>
    </location>
</feature>
<feature type="region of interest" description="Disordered" evidence="1">
    <location>
        <begin position="343"/>
        <end position="488"/>
    </location>
</feature>
<feature type="compositionally biased region" description="Low complexity" evidence="1">
    <location>
        <begin position="470"/>
        <end position="488"/>
    </location>
</feature>
<keyword evidence="2" id="KW-0472">Membrane</keyword>
<dbReference type="RefSeq" id="WP_169399270.1">
    <property type="nucleotide sequence ID" value="NZ_BAAAJH010000007.1"/>
</dbReference>
<feature type="compositionally biased region" description="Low complexity" evidence="1">
    <location>
        <begin position="161"/>
        <end position="176"/>
    </location>
</feature>
<keyword evidence="2" id="KW-1133">Transmembrane helix</keyword>
<evidence type="ECO:0000313" key="4">
    <source>
        <dbReference type="EMBL" id="NMH81232.1"/>
    </source>
</evidence>
<feature type="transmembrane region" description="Helical" evidence="2">
    <location>
        <begin position="181"/>
        <end position="202"/>
    </location>
</feature>
<dbReference type="EMBL" id="JAAXKY010000136">
    <property type="protein sequence ID" value="NMH81232.1"/>
    <property type="molecule type" value="Genomic_DNA"/>
</dbReference>
<accession>A0ABX1RMM8</accession>
<reference evidence="4 5" key="1">
    <citation type="submission" date="2020-04" db="EMBL/GenBank/DDBJ databases">
        <authorList>
            <person name="Klaysubun C."/>
            <person name="Duangmal K."/>
            <person name="Lipun K."/>
        </authorList>
    </citation>
    <scope>NUCLEOTIDE SEQUENCE [LARGE SCALE GENOMIC DNA]</scope>
    <source>
        <strain evidence="4 5">JCM 11839</strain>
    </source>
</reference>
<sequence>MPAGQGKDAERFAAAVEQGLPPGFADDDDLARELEIVAMLRSHGAAFAPDPDAKARAKQRLMAMLAAEQGDRHGSGPRPPVPPPSAEEQTAPLGRILEPAFPVQEETNASAVTGKIAAYAGRPDETPDAATEVATTAVEAPTTTAAARPGRHGARHSTPNRPAGRSRASRRPAASGLRRRAVLVGTAAMVMLLAIAGGGIFASRNALPGDNLYALKRAAESAGLALTFDNAAKARRHLDNASTRLDEVEKMVGRNPQAPVGPQLVASAIQEFDAATGEGSRILLATDDTGGDPAAIGDLRTWASTQAERLNSLRPELPVPAAADADGAIDLLDRLVGRTEALTARSSCSEVSSGADDLGPLPARGACALRPADPESTKAGSTSDEEQPSRQHSSDTTSPDGSEDPSSSAVTGTPGPGEPPALLPDIDTDGTPLDGRSEEQGSDEDDTSSATRPRTPSNNQNDDDSPPSFLPQITLPPLLPGLPGITIG</sequence>